<gene>
    <name evidence="2" type="ORF">Tci_035590</name>
</gene>
<evidence type="ECO:0000256" key="1">
    <source>
        <dbReference type="SAM" id="Coils"/>
    </source>
</evidence>
<name>A0A6L2LT36_TANCI</name>
<comment type="caution">
    <text evidence="2">The sequence shown here is derived from an EMBL/GenBank/DDBJ whole genome shotgun (WGS) entry which is preliminary data.</text>
</comment>
<proteinExistence type="predicted"/>
<keyword evidence="1" id="KW-0175">Coiled coil</keyword>
<reference evidence="2" key="1">
    <citation type="journal article" date="2019" name="Sci. Rep.">
        <title>Draft genome of Tanacetum cinerariifolium, the natural source of mosquito coil.</title>
        <authorList>
            <person name="Yamashiro T."/>
            <person name="Shiraishi A."/>
            <person name="Satake H."/>
            <person name="Nakayama K."/>
        </authorList>
    </citation>
    <scope>NUCLEOTIDE SEQUENCE</scope>
</reference>
<protein>
    <submittedName>
        <fullName evidence="2">Uncharacterized protein</fullName>
    </submittedName>
</protein>
<organism evidence="2">
    <name type="scientific">Tanacetum cinerariifolium</name>
    <name type="common">Dalmatian daisy</name>
    <name type="synonym">Chrysanthemum cinerariifolium</name>
    <dbReference type="NCBI Taxonomy" id="118510"/>
    <lineage>
        <taxon>Eukaryota</taxon>
        <taxon>Viridiplantae</taxon>
        <taxon>Streptophyta</taxon>
        <taxon>Embryophyta</taxon>
        <taxon>Tracheophyta</taxon>
        <taxon>Spermatophyta</taxon>
        <taxon>Magnoliopsida</taxon>
        <taxon>eudicotyledons</taxon>
        <taxon>Gunneridae</taxon>
        <taxon>Pentapetalae</taxon>
        <taxon>asterids</taxon>
        <taxon>campanulids</taxon>
        <taxon>Asterales</taxon>
        <taxon>Asteraceae</taxon>
        <taxon>Asteroideae</taxon>
        <taxon>Anthemideae</taxon>
        <taxon>Anthemidinae</taxon>
        <taxon>Tanacetum</taxon>
    </lineage>
</organism>
<evidence type="ECO:0000313" key="2">
    <source>
        <dbReference type="EMBL" id="GEU63612.1"/>
    </source>
</evidence>
<accession>A0A6L2LT36</accession>
<dbReference type="AlphaFoldDB" id="A0A6L2LT36"/>
<dbReference type="EMBL" id="BKCJ010004877">
    <property type="protein sequence ID" value="GEU63612.1"/>
    <property type="molecule type" value="Genomic_DNA"/>
</dbReference>
<feature type="coiled-coil region" evidence="1">
    <location>
        <begin position="177"/>
        <end position="218"/>
    </location>
</feature>
<sequence length="486" mass="54839">MSWTGLPEFVDDTVTDYSRPTPSIDTSNSVTSDLQSNNSFVSKLEESSGSIMSKPMIKFVKAADCPGVIKTNKTETARKSPVKYAQIQVNTGRLKVVINADRTNQFNDVKASACWVWRPIKPNSASVTLKRYDYVDVRGRSRSVMAWVPKKVEARLVEFKEQEIKFCERIIGLERDVEVRNNKIEYLTNELEEAKKEKERLDNKLTGFENASKDLENLLGSQRLDKNKEDLRYNAVPPPPAQVYSPPKKDMSWTGLPEFVDDTVTYYSRPTPSIDTLNSVISDLQSNNSSVYELEESSGSIMSKPMIKFVKAADCLGVIKTNKTETARKSPIKYAEIQVNTTRPKAVINAVRMNRFNDVKASACWVWRPIKPNSASITLKRYDYVDVRGRSRSVMAWIPKKNIRVIPKYHSEDGKPARANMKQALGSYKDGDGDGDGDGDTLFQPSQVHKRMLILDQHLCKNHESSSKAFNASANSDINFFLSMSK</sequence>